<evidence type="ECO:0000256" key="10">
    <source>
        <dbReference type="ARBA" id="ARBA00023157"/>
    </source>
</evidence>
<dbReference type="GO" id="GO:0042105">
    <property type="term" value="C:alpha-beta T cell receptor complex"/>
    <property type="evidence" value="ECO:0007669"/>
    <property type="project" value="TreeGrafter"/>
</dbReference>
<evidence type="ECO:0000256" key="4">
    <source>
        <dbReference type="ARBA" id="ARBA00022553"/>
    </source>
</evidence>
<keyword evidence="5 16" id="KW-0812">Transmembrane</keyword>
<evidence type="ECO:0000259" key="18">
    <source>
        <dbReference type="SMART" id="SM00408"/>
    </source>
</evidence>
<reference evidence="19" key="2">
    <citation type="submission" date="2025-08" db="UniProtKB">
        <authorList>
            <consortium name="Ensembl"/>
        </authorList>
    </citation>
    <scope>IDENTIFICATION</scope>
</reference>
<dbReference type="SMART" id="SM00408">
    <property type="entry name" value="IGc2"/>
    <property type="match status" value="1"/>
</dbReference>
<evidence type="ECO:0000256" key="7">
    <source>
        <dbReference type="ARBA" id="ARBA00022989"/>
    </source>
</evidence>
<sequence>MEQGKHLAGLILALTLLQGSMAQSKQEIPVVKVNDNQEDGLVVLTCDVKDENVKWFKDGKEINLHNKDKKIHNLGSSIKDPQGTYLCQGSKNYSRPLQVHYRMCQNCIEINAATVSGFVFAEIISVFFLAVGVYFIAGQDGVRQSRASDKQTLLSNDQLYQVREGNERDVATIRGKIWRGGKLSGGYYTDKEPLRAHRTIA</sequence>
<dbReference type="GO" id="GO:0004888">
    <property type="term" value="F:transmembrane signaling receptor activity"/>
    <property type="evidence" value="ECO:0007669"/>
    <property type="project" value="TreeGrafter"/>
</dbReference>
<reference evidence="19 20" key="1">
    <citation type="submission" date="2019-05" db="EMBL/GenBank/DDBJ databases">
        <title>A Chromosome-scale Meerkat (S. suricatta) Genome Assembly.</title>
        <authorList>
            <person name="Dudchenko O."/>
            <person name="Lieberman Aiden E."/>
            <person name="Tung J."/>
            <person name="Barreiro L.B."/>
            <person name="Clutton-Brock T.H."/>
        </authorList>
    </citation>
    <scope>NUCLEOTIDE SEQUENCE [LARGE SCALE GENOMIC DNA]</scope>
</reference>
<keyword evidence="13" id="KW-0393">Immunoglobulin domain</keyword>
<comment type="subcellular location">
    <subcellularLocation>
        <location evidence="1">Membrane</location>
        <topology evidence="1">Single-pass type I membrane protein</topology>
    </subcellularLocation>
</comment>
<evidence type="ECO:0000256" key="16">
    <source>
        <dbReference type="SAM" id="Phobius"/>
    </source>
</evidence>
<evidence type="ECO:0000313" key="19">
    <source>
        <dbReference type="Ensembl" id="ENSSSUP00005034828.1"/>
    </source>
</evidence>
<feature type="chain" id="PRO_5025419930" description="T-cell surface glycoprotein CD3 gamma chain" evidence="17">
    <location>
        <begin position="23"/>
        <end position="201"/>
    </location>
</feature>
<keyword evidence="6" id="KW-0391">Immunity</keyword>
<dbReference type="Ensembl" id="ENSSSUT00005039678.1">
    <property type="protein sequence ID" value="ENSSSUP00005034828.1"/>
    <property type="gene ID" value="ENSSSUG00005022352.1"/>
</dbReference>
<keyword evidence="17" id="KW-0732">Signal</keyword>
<keyword evidence="4" id="KW-0597">Phosphoprotein</keyword>
<evidence type="ECO:0000256" key="2">
    <source>
        <dbReference type="ARBA" id="ARBA00011588"/>
    </source>
</evidence>
<dbReference type="InterPro" id="IPR036179">
    <property type="entry name" value="Ig-like_dom_sf"/>
</dbReference>
<dbReference type="GO" id="GO:0045059">
    <property type="term" value="P:positive thymic T cell selection"/>
    <property type="evidence" value="ECO:0007669"/>
    <property type="project" value="TreeGrafter"/>
</dbReference>
<feature type="signal peptide" evidence="17">
    <location>
        <begin position="1"/>
        <end position="22"/>
    </location>
</feature>
<dbReference type="SUPFAM" id="SSF48726">
    <property type="entry name" value="Immunoglobulin"/>
    <property type="match status" value="1"/>
</dbReference>
<dbReference type="Gene3D" id="2.60.40.10">
    <property type="entry name" value="Immunoglobulins"/>
    <property type="match status" value="1"/>
</dbReference>
<reference evidence="19" key="3">
    <citation type="submission" date="2025-09" db="UniProtKB">
        <authorList>
            <consortium name="Ensembl"/>
        </authorList>
    </citation>
    <scope>IDENTIFICATION</scope>
</reference>
<dbReference type="AlphaFoldDB" id="A0A673VB45"/>
<dbReference type="FunFam" id="2.60.40.10:FF:001337">
    <property type="entry name" value="T-cell surface glycoprotein CD3 gamma chain"/>
    <property type="match status" value="1"/>
</dbReference>
<dbReference type="PANTHER" id="PTHR10570">
    <property type="entry name" value="T-CELL SURFACE GLYCOPROTEIN CD3 GAMMA CHAIN / DELTA CHAIN"/>
    <property type="match status" value="1"/>
</dbReference>
<accession>A0A673VB45</accession>
<keyword evidence="8" id="KW-1064">Adaptive immunity</keyword>
<keyword evidence="11" id="KW-0675">Receptor</keyword>
<evidence type="ECO:0000313" key="20">
    <source>
        <dbReference type="Proteomes" id="UP000472268"/>
    </source>
</evidence>
<dbReference type="InterPro" id="IPR013783">
    <property type="entry name" value="Ig-like_fold"/>
</dbReference>
<evidence type="ECO:0000256" key="9">
    <source>
        <dbReference type="ARBA" id="ARBA00023136"/>
    </source>
</evidence>
<evidence type="ECO:0000256" key="11">
    <source>
        <dbReference type="ARBA" id="ARBA00023170"/>
    </source>
</evidence>
<feature type="domain" description="Immunoglobulin subtype 2" evidence="18">
    <location>
        <begin position="37"/>
        <end position="94"/>
    </location>
</feature>
<feature type="transmembrane region" description="Helical" evidence="16">
    <location>
        <begin position="112"/>
        <end position="137"/>
    </location>
</feature>
<evidence type="ECO:0000256" key="1">
    <source>
        <dbReference type="ARBA" id="ARBA00004479"/>
    </source>
</evidence>
<keyword evidence="20" id="KW-1185">Reference proteome</keyword>
<keyword evidence="10" id="KW-1015">Disulfide bond</keyword>
<organism evidence="19 20">
    <name type="scientific">Suricata suricatta</name>
    <name type="common">Meerkat</name>
    <dbReference type="NCBI Taxonomy" id="37032"/>
    <lineage>
        <taxon>Eukaryota</taxon>
        <taxon>Metazoa</taxon>
        <taxon>Chordata</taxon>
        <taxon>Craniata</taxon>
        <taxon>Vertebrata</taxon>
        <taxon>Euteleostomi</taxon>
        <taxon>Mammalia</taxon>
        <taxon>Eutheria</taxon>
        <taxon>Laurasiatheria</taxon>
        <taxon>Carnivora</taxon>
        <taxon>Feliformia</taxon>
        <taxon>Herpestidae</taxon>
        <taxon>Suricata</taxon>
    </lineage>
</organism>
<dbReference type="InterPro" id="IPR032052">
    <property type="entry name" value="Ig_4"/>
</dbReference>
<proteinExistence type="predicted"/>
<keyword evidence="9 16" id="KW-0472">Membrane</keyword>
<evidence type="ECO:0000256" key="12">
    <source>
        <dbReference type="ARBA" id="ARBA00023180"/>
    </source>
</evidence>
<protein>
    <recommendedName>
        <fullName evidence="3">T-cell surface glycoprotein CD3 gamma chain</fullName>
    </recommendedName>
    <alternativeName>
        <fullName evidence="14">T-cell receptor T3 gamma chain</fullName>
    </alternativeName>
</protein>
<dbReference type="InterPro" id="IPR003598">
    <property type="entry name" value="Ig_sub2"/>
</dbReference>
<dbReference type="GO" id="GO:0002250">
    <property type="term" value="P:adaptive immune response"/>
    <property type="evidence" value="ECO:0007669"/>
    <property type="project" value="UniProtKB-KW"/>
</dbReference>
<dbReference type="GO" id="GO:0009897">
    <property type="term" value="C:external side of plasma membrane"/>
    <property type="evidence" value="ECO:0007669"/>
    <property type="project" value="TreeGrafter"/>
</dbReference>
<keyword evidence="12" id="KW-0325">Glycoprotein</keyword>
<dbReference type="PANTHER" id="PTHR10570:SF8">
    <property type="entry name" value="T-CELL SURFACE GLYCOPROTEIN CD3 GAMMA CHAIN"/>
    <property type="match status" value="1"/>
</dbReference>
<comment type="subunit">
    <text evidence="2">The TCR-CD3 complex is composed of a CD3D/CD3E and a CD3G/CD3E heterodimers that preferentially associate with TCRalpha and TCRbeta, respectively, to form TCRalpha/CD3E/CD3G and TCRbeta/CD3G/CD3E trimers. In turn, the hexamer interacts with CD3Z homodimer to form the TCR-CD3 complex. Alternatively, TCRalpha and TCRbeta can be replaced by TCRgamma and TCRdelta.</text>
</comment>
<name>A0A673VB45_SURSU</name>
<evidence type="ECO:0000256" key="5">
    <source>
        <dbReference type="ARBA" id="ARBA00022692"/>
    </source>
</evidence>
<dbReference type="InterPro" id="IPR015484">
    <property type="entry name" value="CD3_esu/gsu/dsu"/>
</dbReference>
<evidence type="ECO:0000256" key="14">
    <source>
        <dbReference type="ARBA" id="ARBA00030773"/>
    </source>
</evidence>
<evidence type="ECO:0000256" key="6">
    <source>
        <dbReference type="ARBA" id="ARBA00022859"/>
    </source>
</evidence>
<gene>
    <name evidence="19" type="primary">CD3G</name>
</gene>
<evidence type="ECO:0000256" key="3">
    <source>
        <dbReference type="ARBA" id="ARBA00018021"/>
    </source>
</evidence>
<dbReference type="Pfam" id="PF16680">
    <property type="entry name" value="Ig_4"/>
    <property type="match status" value="1"/>
</dbReference>
<dbReference type="Proteomes" id="UP000472268">
    <property type="component" value="Chromosome 11"/>
</dbReference>
<evidence type="ECO:0000256" key="13">
    <source>
        <dbReference type="ARBA" id="ARBA00023319"/>
    </source>
</evidence>
<evidence type="ECO:0000256" key="17">
    <source>
        <dbReference type="SAM" id="SignalP"/>
    </source>
</evidence>
<keyword evidence="7 16" id="KW-1133">Transmembrane helix</keyword>
<evidence type="ECO:0000256" key="8">
    <source>
        <dbReference type="ARBA" id="ARBA00023130"/>
    </source>
</evidence>
<comment type="function">
    <text evidence="15">Part of the TCR-CD3 complex present on T-lymphocyte cell surface that plays an essential role in adaptive immune response. When antigen presenting cells (APCs) activate T-cell receptor (TCR), TCR-mediated signals are transmitted across the cell membrane by the CD3 chains CD3D, CD3E, CD3G and CD3Z. All CD3 chains contain immunoreceptor tyrosine-based activation motifs (ITAMs) in their cytoplasmic domain. Upon TCR engagement, these motifs become phosphorylated by Src family protein tyrosine kinases LCK and FYN, resulting in the activation of downstream signaling pathways. In addition to this role of signal transduction in T-cell activation, CD3G plays an essential role in the dynamic regulation of TCR expression at the cell surface. Indeed, constitutive TCR cycling is dependent on the di-leucine-based (diL) receptor-sorting motif present in CD3G.</text>
</comment>
<evidence type="ECO:0000256" key="15">
    <source>
        <dbReference type="ARBA" id="ARBA00045637"/>
    </source>
</evidence>
<dbReference type="GO" id="GO:0007166">
    <property type="term" value="P:cell surface receptor signaling pathway"/>
    <property type="evidence" value="ECO:0007669"/>
    <property type="project" value="TreeGrafter"/>
</dbReference>